<dbReference type="Proteomes" id="UP000635565">
    <property type="component" value="Unassembled WGS sequence"/>
</dbReference>
<dbReference type="InterPro" id="IPR036165">
    <property type="entry name" value="YefM-like_sf"/>
</dbReference>
<keyword evidence="3" id="KW-1185">Reference proteome</keyword>
<reference evidence="2 3" key="1">
    <citation type="journal article" date="2021" name="Int. J. Syst. Evol. Microbiol.">
        <title>Reticulibacter mediterranei gen. nov., sp. nov., within the new family Reticulibacteraceae fam. nov., and Ktedonospora formicarum gen. nov., sp. nov., Ktedonobacter robiniae sp. nov., Dictyobacter formicarum sp. nov. and Dictyobacter arantiisoli sp. nov., belonging to the class Ktedonobacteria.</title>
        <authorList>
            <person name="Yabe S."/>
            <person name="Zheng Y."/>
            <person name="Wang C.M."/>
            <person name="Sakai Y."/>
            <person name="Abe K."/>
            <person name="Yokota A."/>
            <person name="Donadio S."/>
            <person name="Cavaletti L."/>
            <person name="Monciardini P."/>
        </authorList>
    </citation>
    <scope>NUCLEOTIDE SEQUENCE [LARGE SCALE GENOMIC DNA]</scope>
    <source>
        <strain evidence="2 3">SOSP1-9</strain>
    </source>
</reference>
<dbReference type="Gene3D" id="3.40.1620.10">
    <property type="entry name" value="YefM-like domain"/>
    <property type="match status" value="1"/>
</dbReference>
<gene>
    <name evidence="2" type="ORF">KSZ_48830</name>
</gene>
<protein>
    <recommendedName>
        <fullName evidence="4">Antitoxin</fullName>
    </recommendedName>
</protein>
<evidence type="ECO:0000313" key="3">
    <source>
        <dbReference type="Proteomes" id="UP000635565"/>
    </source>
</evidence>
<comment type="caution">
    <text evidence="2">The sequence shown here is derived from an EMBL/GenBank/DDBJ whole genome shotgun (WGS) entry which is preliminary data.</text>
</comment>
<comment type="similarity">
    <text evidence="1">Belongs to the phD/YefM antitoxin family.</text>
</comment>
<dbReference type="SUPFAM" id="SSF143120">
    <property type="entry name" value="YefM-like"/>
    <property type="match status" value="1"/>
</dbReference>
<evidence type="ECO:0000256" key="1">
    <source>
        <dbReference type="ARBA" id="ARBA00009981"/>
    </source>
</evidence>
<name>A0ABQ3VKX4_9CHLR</name>
<evidence type="ECO:0000313" key="2">
    <source>
        <dbReference type="EMBL" id="GHO86877.1"/>
    </source>
</evidence>
<proteinExistence type="inferred from homology"/>
<accession>A0ABQ3VKX4</accession>
<sequence length="105" mass="12240">MSERHLSLSEAQKQLADLPQLFQQIEDPIIVTENDKDIMAIFSMKSYMQMRETIASLNQTLQILHDEKFMASFLLTHRGMKADNLVSLDQLKRELGWEDENLESK</sequence>
<dbReference type="EMBL" id="BNJJ01000014">
    <property type="protein sequence ID" value="GHO86877.1"/>
    <property type="molecule type" value="Genomic_DNA"/>
</dbReference>
<evidence type="ECO:0008006" key="4">
    <source>
        <dbReference type="Google" id="ProtNLM"/>
    </source>
</evidence>
<organism evidence="2 3">
    <name type="scientific">Dictyobacter formicarum</name>
    <dbReference type="NCBI Taxonomy" id="2778368"/>
    <lineage>
        <taxon>Bacteria</taxon>
        <taxon>Bacillati</taxon>
        <taxon>Chloroflexota</taxon>
        <taxon>Ktedonobacteria</taxon>
        <taxon>Ktedonobacterales</taxon>
        <taxon>Dictyobacteraceae</taxon>
        <taxon>Dictyobacter</taxon>
    </lineage>
</organism>
<dbReference type="RefSeq" id="WP_201364485.1">
    <property type="nucleotide sequence ID" value="NZ_BNJJ01000014.1"/>
</dbReference>